<name>A0A0B2RLD6_GLYSO</name>
<dbReference type="EMBL" id="KN649956">
    <property type="protein sequence ID" value="KHN32773.1"/>
    <property type="molecule type" value="Genomic_DNA"/>
</dbReference>
<evidence type="ECO:0000313" key="1">
    <source>
        <dbReference type="EMBL" id="KHN32773.1"/>
    </source>
</evidence>
<proteinExistence type="predicted"/>
<accession>A0A0B2RLD6</accession>
<sequence length="52" mass="6162">MNPIHNEYIISNFKYLMDSGQISMTHESHNSFHQEAQGIKFVTEKLDPHTWE</sequence>
<gene>
    <name evidence="1" type="ORF">glysoja_024132</name>
</gene>
<organism evidence="1">
    <name type="scientific">Glycine soja</name>
    <name type="common">Wild soybean</name>
    <dbReference type="NCBI Taxonomy" id="3848"/>
    <lineage>
        <taxon>Eukaryota</taxon>
        <taxon>Viridiplantae</taxon>
        <taxon>Streptophyta</taxon>
        <taxon>Embryophyta</taxon>
        <taxon>Tracheophyta</taxon>
        <taxon>Spermatophyta</taxon>
        <taxon>Magnoliopsida</taxon>
        <taxon>eudicotyledons</taxon>
        <taxon>Gunneridae</taxon>
        <taxon>Pentapetalae</taxon>
        <taxon>rosids</taxon>
        <taxon>fabids</taxon>
        <taxon>Fabales</taxon>
        <taxon>Fabaceae</taxon>
        <taxon>Papilionoideae</taxon>
        <taxon>50 kb inversion clade</taxon>
        <taxon>NPAAA clade</taxon>
        <taxon>indigoferoid/millettioid clade</taxon>
        <taxon>Phaseoleae</taxon>
        <taxon>Glycine</taxon>
        <taxon>Glycine subgen. Soja</taxon>
    </lineage>
</organism>
<protein>
    <submittedName>
        <fullName evidence="1">Uncharacterized protein</fullName>
    </submittedName>
</protein>
<dbReference type="Proteomes" id="UP000053555">
    <property type="component" value="Unassembled WGS sequence"/>
</dbReference>
<reference evidence="1" key="1">
    <citation type="submission" date="2014-07" db="EMBL/GenBank/DDBJ databases">
        <title>Identification of a novel salt tolerance gene in wild soybean by whole-genome sequencing.</title>
        <authorList>
            <person name="Lam H.-M."/>
            <person name="Qi X."/>
            <person name="Li M.-W."/>
            <person name="Liu X."/>
            <person name="Xie M."/>
            <person name="Ni M."/>
            <person name="Xu X."/>
        </authorList>
    </citation>
    <scope>NUCLEOTIDE SEQUENCE [LARGE SCALE GENOMIC DNA]</scope>
    <source>
        <tissue evidence="1">Root</tissue>
    </source>
</reference>
<dbReference type="AlphaFoldDB" id="A0A0B2RLD6"/>